<dbReference type="AlphaFoldDB" id="A0A811SL61"/>
<feature type="domain" description="Separase-like TPR repeats region" evidence="2">
    <location>
        <begin position="48"/>
        <end position="217"/>
    </location>
</feature>
<organism evidence="3 4">
    <name type="scientific">Miscanthus lutarioriparius</name>
    <dbReference type="NCBI Taxonomy" id="422564"/>
    <lineage>
        <taxon>Eukaryota</taxon>
        <taxon>Viridiplantae</taxon>
        <taxon>Streptophyta</taxon>
        <taxon>Embryophyta</taxon>
        <taxon>Tracheophyta</taxon>
        <taxon>Spermatophyta</taxon>
        <taxon>Magnoliopsida</taxon>
        <taxon>Liliopsida</taxon>
        <taxon>Poales</taxon>
        <taxon>Poaceae</taxon>
        <taxon>PACMAD clade</taxon>
        <taxon>Panicoideae</taxon>
        <taxon>Andropogonodae</taxon>
        <taxon>Andropogoneae</taxon>
        <taxon>Saccharinae</taxon>
        <taxon>Miscanthus</taxon>
    </lineage>
</organism>
<evidence type="ECO:0000256" key="1">
    <source>
        <dbReference type="SAM" id="MobiDB-lite"/>
    </source>
</evidence>
<dbReference type="Pfam" id="PF25110">
    <property type="entry name" value="TPR_ESP1"/>
    <property type="match status" value="1"/>
</dbReference>
<evidence type="ECO:0000313" key="3">
    <source>
        <dbReference type="EMBL" id="CAD6341279.1"/>
    </source>
</evidence>
<gene>
    <name evidence="3" type="ORF">NCGR_LOCUS65377</name>
</gene>
<dbReference type="EMBL" id="CAJGYO010000176">
    <property type="protein sequence ID" value="CAD6341279.1"/>
    <property type="molecule type" value="Genomic_DNA"/>
</dbReference>
<dbReference type="InterPro" id="IPR056933">
    <property type="entry name" value="TPR_ESP1"/>
</dbReference>
<proteinExistence type="predicted"/>
<reference evidence="3" key="1">
    <citation type="submission" date="2020-10" db="EMBL/GenBank/DDBJ databases">
        <authorList>
            <person name="Han B."/>
            <person name="Lu T."/>
            <person name="Zhao Q."/>
            <person name="Huang X."/>
            <person name="Zhao Y."/>
        </authorList>
    </citation>
    <scope>NUCLEOTIDE SEQUENCE</scope>
</reference>
<feature type="region of interest" description="Disordered" evidence="1">
    <location>
        <begin position="72"/>
        <end position="94"/>
    </location>
</feature>
<feature type="compositionally biased region" description="Low complexity" evidence="1">
    <location>
        <begin position="72"/>
        <end position="81"/>
    </location>
</feature>
<evidence type="ECO:0000259" key="2">
    <source>
        <dbReference type="Pfam" id="PF25110"/>
    </source>
</evidence>
<dbReference type="OrthoDB" id="1721958at2759"/>
<evidence type="ECO:0000313" key="4">
    <source>
        <dbReference type="Proteomes" id="UP000604825"/>
    </source>
</evidence>
<dbReference type="Proteomes" id="UP000604825">
    <property type="component" value="Unassembled WGS sequence"/>
</dbReference>
<comment type="caution">
    <text evidence="3">The sequence shown here is derived from an EMBL/GenBank/DDBJ whole genome shotgun (WGS) entry which is preliminary data.</text>
</comment>
<accession>A0A811SL61</accession>
<name>A0A811SL61_9POAL</name>
<protein>
    <recommendedName>
        <fullName evidence="2">Separase-like TPR repeats region domain-containing protein</fullName>
    </recommendedName>
</protein>
<keyword evidence="4" id="KW-1185">Reference proteome</keyword>
<sequence length="256" mass="27262">MQATAADLLAALSSPSPSSHVGLYSRYAAYLQPFTAHLPTSRGSPTPCCLESLGRLARAGAEAAAALDALRSALSPPTTTRTRSRRRAGPASVGSVILPDPGVVGEAGTDPDVAVLGVELTVCLANCASKGKVRQPATYERVLVLVEQLQPWLRILAEHVTLLVNAMARCSYFLVAESSSFSADLVHRFCASTLEQCVNAQMIQHLLAAARKICSCVDLSWGGSARLLLDLLKCTTDSVMCLKIRDNEYLFSDELS</sequence>